<dbReference type="RefSeq" id="WP_126307645.1">
    <property type="nucleotide sequence ID" value="NZ_AP018449.1"/>
</dbReference>
<keyword evidence="5" id="KW-1185">Reference proteome</keyword>
<dbReference type="Proteomes" id="UP000276437">
    <property type="component" value="Chromosome"/>
</dbReference>
<dbReference type="PROSITE" id="PS50977">
    <property type="entry name" value="HTH_TETR_2"/>
    <property type="match status" value="1"/>
</dbReference>
<dbReference type="Gene3D" id="1.10.357.10">
    <property type="entry name" value="Tetracycline Repressor, domain 2"/>
    <property type="match status" value="1"/>
</dbReference>
<organism evidence="4 5">
    <name type="scientific">Methylomusa anaerophila</name>
    <dbReference type="NCBI Taxonomy" id="1930071"/>
    <lineage>
        <taxon>Bacteria</taxon>
        <taxon>Bacillati</taxon>
        <taxon>Bacillota</taxon>
        <taxon>Negativicutes</taxon>
        <taxon>Selenomonadales</taxon>
        <taxon>Sporomusaceae</taxon>
        <taxon>Methylomusa</taxon>
    </lineage>
</organism>
<protein>
    <submittedName>
        <fullName evidence="4">HTH-type transcriptional repressor Bm3R1</fullName>
    </submittedName>
</protein>
<evidence type="ECO:0000313" key="5">
    <source>
        <dbReference type="Proteomes" id="UP000276437"/>
    </source>
</evidence>
<evidence type="ECO:0000256" key="2">
    <source>
        <dbReference type="PROSITE-ProRule" id="PRU00335"/>
    </source>
</evidence>
<dbReference type="EMBL" id="AP018449">
    <property type="protein sequence ID" value="BBB90746.1"/>
    <property type="molecule type" value="Genomic_DNA"/>
</dbReference>
<dbReference type="PRINTS" id="PR00455">
    <property type="entry name" value="HTHTETR"/>
</dbReference>
<dbReference type="PANTHER" id="PTHR30055:SF207">
    <property type="entry name" value="HTH-TYPE TRANSCRIPTIONAL REPRESSOR FATR"/>
    <property type="match status" value="1"/>
</dbReference>
<dbReference type="GO" id="GO:0003700">
    <property type="term" value="F:DNA-binding transcription factor activity"/>
    <property type="evidence" value="ECO:0007669"/>
    <property type="project" value="TreeGrafter"/>
</dbReference>
<dbReference type="KEGG" id="mana:MAMMFC1_01407"/>
<proteinExistence type="predicted"/>
<dbReference type="SUPFAM" id="SSF46689">
    <property type="entry name" value="Homeodomain-like"/>
    <property type="match status" value="1"/>
</dbReference>
<dbReference type="InterPro" id="IPR036271">
    <property type="entry name" value="Tet_transcr_reg_TetR-rel_C_sf"/>
</dbReference>
<evidence type="ECO:0000256" key="1">
    <source>
        <dbReference type="ARBA" id="ARBA00023125"/>
    </source>
</evidence>
<evidence type="ECO:0000313" key="4">
    <source>
        <dbReference type="EMBL" id="BBB90746.1"/>
    </source>
</evidence>
<feature type="DNA-binding region" description="H-T-H motif" evidence="2">
    <location>
        <begin position="29"/>
        <end position="48"/>
    </location>
</feature>
<name>A0A348AI48_9FIRM</name>
<evidence type="ECO:0000259" key="3">
    <source>
        <dbReference type="PROSITE" id="PS50977"/>
    </source>
</evidence>
<dbReference type="InterPro" id="IPR001647">
    <property type="entry name" value="HTH_TetR"/>
</dbReference>
<dbReference type="Pfam" id="PF22604">
    <property type="entry name" value="TetR_HI_0893_C"/>
    <property type="match status" value="1"/>
</dbReference>
<dbReference type="OrthoDB" id="6430772at2"/>
<reference evidence="4 5" key="1">
    <citation type="journal article" date="2018" name="Int. J. Syst. Evol. Microbiol.">
        <title>Methylomusa anaerophila gen. nov., sp. nov., an anaerobic methanol-utilizing bacterium isolated from a microbial fuel cell.</title>
        <authorList>
            <person name="Amano N."/>
            <person name="Yamamuro A."/>
            <person name="Miyahara M."/>
            <person name="Kouzuma A."/>
            <person name="Abe T."/>
            <person name="Watanabe K."/>
        </authorList>
    </citation>
    <scope>NUCLEOTIDE SEQUENCE [LARGE SCALE GENOMIC DNA]</scope>
    <source>
        <strain evidence="4 5">MMFC1</strain>
    </source>
</reference>
<feature type="domain" description="HTH tetR-type" evidence="3">
    <location>
        <begin position="6"/>
        <end position="66"/>
    </location>
</feature>
<dbReference type="SUPFAM" id="SSF48498">
    <property type="entry name" value="Tetracyclin repressor-like, C-terminal domain"/>
    <property type="match status" value="1"/>
</dbReference>
<dbReference type="InterPro" id="IPR054422">
    <property type="entry name" value="TetR-like_HI_0893_C"/>
</dbReference>
<dbReference type="AlphaFoldDB" id="A0A348AI48"/>
<accession>A0A348AI48</accession>
<gene>
    <name evidence="4" type="primary">bm3R1_1</name>
    <name evidence="4" type="ORF">MAMMFC1_01407</name>
</gene>
<dbReference type="GO" id="GO:0000976">
    <property type="term" value="F:transcription cis-regulatory region binding"/>
    <property type="evidence" value="ECO:0007669"/>
    <property type="project" value="TreeGrafter"/>
</dbReference>
<keyword evidence="1 2" id="KW-0238">DNA-binding</keyword>
<dbReference type="Pfam" id="PF00440">
    <property type="entry name" value="TetR_N"/>
    <property type="match status" value="1"/>
</dbReference>
<dbReference type="InterPro" id="IPR050109">
    <property type="entry name" value="HTH-type_TetR-like_transc_reg"/>
</dbReference>
<dbReference type="InterPro" id="IPR009057">
    <property type="entry name" value="Homeodomain-like_sf"/>
</dbReference>
<dbReference type="PANTHER" id="PTHR30055">
    <property type="entry name" value="HTH-TYPE TRANSCRIPTIONAL REGULATOR RUTR"/>
    <property type="match status" value="1"/>
</dbReference>
<sequence length="189" mass="21399">MPEKILDKKAAVLRATLELIAEQGFHGTPMSQIAQRANIGVGTIYRYFASKEDLINALYLEVKTCLVRHIVRNYSETMPAREGFLVIVHNIIEYFRENPADLLFIEQYANSPLITAANREEGMRIYGPVWNLFKRAQAESLLKDLPLDMISSMTYGAAVSIVKLYFFGAAPDKRTLDAAVEAIWDAIRR</sequence>